<protein>
    <submittedName>
        <fullName evidence="2">Uncharacterized protein</fullName>
    </submittedName>
</protein>
<comment type="caution">
    <text evidence="2">The sequence shown here is derived from an EMBL/GenBank/DDBJ whole genome shotgun (WGS) entry which is preliminary data.</text>
</comment>
<gene>
    <name evidence="2" type="ORF">HA41_13300</name>
</gene>
<feature type="transmembrane region" description="Helical" evidence="1">
    <location>
        <begin position="20"/>
        <end position="43"/>
    </location>
</feature>
<evidence type="ECO:0000313" key="3">
    <source>
        <dbReference type="Proteomes" id="UP000193933"/>
    </source>
</evidence>
<evidence type="ECO:0000313" key="2">
    <source>
        <dbReference type="EMBL" id="ORM51995.1"/>
    </source>
</evidence>
<accession>A0A1X1BUB9</accession>
<keyword evidence="1" id="KW-0472">Membrane</keyword>
<keyword evidence="3" id="KW-1185">Reference proteome</keyword>
<dbReference type="Proteomes" id="UP000193933">
    <property type="component" value="Unassembled WGS sequence"/>
</dbReference>
<feature type="transmembrane region" description="Helical" evidence="1">
    <location>
        <begin position="90"/>
        <end position="111"/>
    </location>
</feature>
<feature type="transmembrane region" description="Helical" evidence="1">
    <location>
        <begin position="63"/>
        <end position="84"/>
    </location>
</feature>
<keyword evidence="1" id="KW-0812">Transmembrane</keyword>
<reference evidence="2 3" key="1">
    <citation type="journal article" date="2017" name="Antonie Van Leeuwenhoek">
        <title>Phylogenomic resolution of the bacterial genus Pantoea and its relationship with Erwinia and Tatumella.</title>
        <authorList>
            <person name="Palmer M."/>
            <person name="Steenkamp E.T."/>
            <person name="Coetzee M.P."/>
            <person name="Chan W.Y."/>
            <person name="van Zyl E."/>
            <person name="De Maayer P."/>
            <person name="Coutinho T.A."/>
            <person name="Blom J."/>
            <person name="Smits T.H."/>
            <person name="Duffy B."/>
            <person name="Venter S.N."/>
        </authorList>
    </citation>
    <scope>NUCLEOTIDE SEQUENCE [LARGE SCALE GENOMIC DNA]</scope>
    <source>
        <strain evidence="2 3">LMG 24534</strain>
    </source>
</reference>
<sequence>MLFLLFIVTTIKKDFIKDGILWMTGSINYLWPFALSIAGFALLKSIKTNNSSHIKTFSIPFMIFLSSFSEQIVVVNIILLSVITLACKGVIRRISIMTLITTSLALLYILLSQAIR</sequence>
<name>A0A1X1BUB9_9GAMM</name>
<evidence type="ECO:0000256" key="1">
    <source>
        <dbReference type="SAM" id="Phobius"/>
    </source>
</evidence>
<dbReference type="AlphaFoldDB" id="A0A1X1BUB9"/>
<organism evidence="2 3">
    <name type="scientific">Pantoea conspicua</name>
    <dbReference type="NCBI Taxonomy" id="472705"/>
    <lineage>
        <taxon>Bacteria</taxon>
        <taxon>Pseudomonadati</taxon>
        <taxon>Pseudomonadota</taxon>
        <taxon>Gammaproteobacteria</taxon>
        <taxon>Enterobacterales</taxon>
        <taxon>Erwiniaceae</taxon>
        <taxon>Pantoea</taxon>
    </lineage>
</organism>
<dbReference type="EMBL" id="MLFN01000039">
    <property type="protein sequence ID" value="ORM51995.1"/>
    <property type="molecule type" value="Genomic_DNA"/>
</dbReference>
<proteinExistence type="predicted"/>
<keyword evidence="1" id="KW-1133">Transmembrane helix</keyword>